<keyword evidence="2 6" id="KW-0378">Hydrolase</keyword>
<dbReference type="GO" id="GO:0005524">
    <property type="term" value="F:ATP binding"/>
    <property type="evidence" value="ECO:0007669"/>
    <property type="project" value="UniProtKB-KW"/>
</dbReference>
<dbReference type="RefSeq" id="WP_183733278.1">
    <property type="nucleotide sequence ID" value="NZ_JACHID010000012.1"/>
</dbReference>
<sequence length="692" mass="78161">MSSASLQSPPDITTCFSAEGPLAKALDGFRHRPEQLRMAQCVKHTLDEKHSSIIEAGTGTGKSLAYLVPAISYCLKSQVRLVVSTNTINLQEQLIEKDLPIVHQLGFEFRAALVKGRGNYLCQRKLDNLPVADTPLLLADEAQKAFDALFAWLATTTTGSLNEMDFTLPAGVWEEVCSETDTCLNGKCPYYRDCFFFSARREAYEAQVLVVNHALLCSDLGMRLQGDDHSGIIPAYAVAILDEAHNLEDVASTHLGFRFHYLGFLKNLGRIYFQRGDREGGKLIGFMRRVSRQELPADDHDSLMQRLGHLRGRISAFSSRVQNLGQQVIEDLYGQHHRRLRQVDDYSQLLLDFIFCCTEDGRQLLEQMRSALGLAKILLEDDELLQELQAYHGRLESSLDALEQFLRCDDTTHVRWSEGNRKTFSLISAPLEVGEVLQEALFARVNSTIMTSATLTVNRSFNYLTRRLQFHPQHKLALESPFDYNSNCALVLPRFPDYQDEGIFQHHFHTLMEQTVATIGGGIFVLCTSYRRMQKLAQQTARLSELCGITVYTQGEMPRGELLNRFRQDPAGVLFGVASFWEGVDVQGAALQCVIIEKLPFPVPDDPLFQARCEALQANGIQPFWNLSVPKAVIRLKQGFGRLIRHHSDRGTCIICDTRLLNRRYGTTFLRSLPTTKHVSCEIHEVPQYLLK</sequence>
<dbReference type="PANTHER" id="PTHR11472:SF34">
    <property type="entry name" value="REGULATOR OF TELOMERE ELONGATION HELICASE 1"/>
    <property type="match status" value="1"/>
</dbReference>
<keyword evidence="3" id="KW-0067">ATP-binding</keyword>
<dbReference type="Gene3D" id="3.40.50.300">
    <property type="entry name" value="P-loop containing nucleotide triphosphate hydrolases"/>
    <property type="match status" value="2"/>
</dbReference>
<keyword evidence="6" id="KW-0347">Helicase</keyword>
<dbReference type="SMART" id="SM00491">
    <property type="entry name" value="HELICc2"/>
    <property type="match status" value="1"/>
</dbReference>
<accession>A0A7W8DHL2</accession>
<dbReference type="EMBL" id="JACHID010000012">
    <property type="protein sequence ID" value="MBB5022559.1"/>
    <property type="molecule type" value="Genomic_DNA"/>
</dbReference>
<evidence type="ECO:0000313" key="6">
    <source>
        <dbReference type="EMBL" id="MBB5022559.1"/>
    </source>
</evidence>
<evidence type="ECO:0000256" key="4">
    <source>
        <dbReference type="ARBA" id="ARBA00038058"/>
    </source>
</evidence>
<dbReference type="InterPro" id="IPR014013">
    <property type="entry name" value="Helic_SF1/SF2_ATP-bd_DinG/Rad3"/>
</dbReference>
<dbReference type="InterPro" id="IPR045028">
    <property type="entry name" value="DinG/Rad3-like"/>
</dbReference>
<dbReference type="GO" id="GO:0003676">
    <property type="term" value="F:nucleic acid binding"/>
    <property type="evidence" value="ECO:0007669"/>
    <property type="project" value="InterPro"/>
</dbReference>
<keyword evidence="7" id="KW-1185">Reference proteome</keyword>
<dbReference type="InterPro" id="IPR011545">
    <property type="entry name" value="DEAD/DEAH_box_helicase_dom"/>
</dbReference>
<dbReference type="InterPro" id="IPR006555">
    <property type="entry name" value="ATP-dep_Helicase_C"/>
</dbReference>
<feature type="domain" description="Helicase ATP-binding" evidence="5">
    <location>
        <begin position="21"/>
        <end position="307"/>
    </location>
</feature>
<name>A0A7W8DHL2_9BACT</name>
<proteinExistence type="inferred from homology"/>
<keyword evidence="1" id="KW-0547">Nucleotide-binding</keyword>
<comment type="similarity">
    <text evidence="4">Belongs to the helicase family. DinG subfamily.</text>
</comment>
<dbReference type="InterPro" id="IPR027417">
    <property type="entry name" value="P-loop_NTPase"/>
</dbReference>
<dbReference type="GO" id="GO:0006281">
    <property type="term" value="P:DNA repair"/>
    <property type="evidence" value="ECO:0007669"/>
    <property type="project" value="TreeGrafter"/>
</dbReference>
<dbReference type="GO" id="GO:0003678">
    <property type="term" value="F:DNA helicase activity"/>
    <property type="evidence" value="ECO:0007669"/>
    <property type="project" value="UniProtKB-EC"/>
</dbReference>
<dbReference type="SUPFAM" id="SSF52540">
    <property type="entry name" value="P-loop containing nucleoside triphosphate hydrolases"/>
    <property type="match status" value="2"/>
</dbReference>
<dbReference type="Proteomes" id="UP000528322">
    <property type="component" value="Unassembled WGS sequence"/>
</dbReference>
<dbReference type="Pfam" id="PF00270">
    <property type="entry name" value="DEAD"/>
    <property type="match status" value="1"/>
</dbReference>
<dbReference type="PANTHER" id="PTHR11472">
    <property type="entry name" value="DNA REPAIR DEAD HELICASE RAD3/XP-D SUBFAMILY MEMBER"/>
    <property type="match status" value="1"/>
</dbReference>
<evidence type="ECO:0000256" key="2">
    <source>
        <dbReference type="ARBA" id="ARBA00022801"/>
    </source>
</evidence>
<comment type="caution">
    <text evidence="6">The sequence shown here is derived from an EMBL/GenBank/DDBJ whole genome shotgun (WGS) entry which is preliminary data.</text>
</comment>
<protein>
    <submittedName>
        <fullName evidence="6">ATP-dependent DNA helicase DinG</fullName>
        <ecNumber evidence="6">3.6.4.12</ecNumber>
    </submittedName>
</protein>
<gene>
    <name evidence="6" type="ORF">HNR37_001897</name>
</gene>
<dbReference type="GO" id="GO:0016818">
    <property type="term" value="F:hydrolase activity, acting on acid anhydrides, in phosphorus-containing anhydrides"/>
    <property type="evidence" value="ECO:0007669"/>
    <property type="project" value="InterPro"/>
</dbReference>
<evidence type="ECO:0000256" key="1">
    <source>
        <dbReference type="ARBA" id="ARBA00022741"/>
    </source>
</evidence>
<evidence type="ECO:0000313" key="7">
    <source>
        <dbReference type="Proteomes" id="UP000528322"/>
    </source>
</evidence>
<evidence type="ECO:0000256" key="3">
    <source>
        <dbReference type="ARBA" id="ARBA00022840"/>
    </source>
</evidence>
<evidence type="ECO:0000259" key="5">
    <source>
        <dbReference type="PROSITE" id="PS51193"/>
    </source>
</evidence>
<dbReference type="AlphaFoldDB" id="A0A7W8DHL2"/>
<reference evidence="6 7" key="1">
    <citation type="submission" date="2020-08" db="EMBL/GenBank/DDBJ databases">
        <title>Genomic Encyclopedia of Type Strains, Phase IV (KMG-IV): sequencing the most valuable type-strain genomes for metagenomic binning, comparative biology and taxonomic classification.</title>
        <authorList>
            <person name="Goeker M."/>
        </authorList>
    </citation>
    <scope>NUCLEOTIDE SEQUENCE [LARGE SCALE GENOMIC DNA]</scope>
    <source>
        <strain evidence="6 7">DSM 22071</strain>
    </source>
</reference>
<dbReference type="EC" id="3.6.4.12" evidence="6"/>
<dbReference type="Pfam" id="PF13307">
    <property type="entry name" value="Helicase_C_2"/>
    <property type="match status" value="1"/>
</dbReference>
<dbReference type="PROSITE" id="PS51193">
    <property type="entry name" value="HELICASE_ATP_BIND_2"/>
    <property type="match status" value="1"/>
</dbReference>
<organism evidence="6 7">
    <name type="scientific">Desulfurispira natronophila</name>
    <dbReference type="NCBI Taxonomy" id="682562"/>
    <lineage>
        <taxon>Bacteria</taxon>
        <taxon>Pseudomonadati</taxon>
        <taxon>Chrysiogenota</taxon>
        <taxon>Chrysiogenia</taxon>
        <taxon>Chrysiogenales</taxon>
        <taxon>Chrysiogenaceae</taxon>
        <taxon>Desulfurispira</taxon>
    </lineage>
</organism>